<accession>A0AAQ4RLE6</accession>
<dbReference type="GO" id="GO:0005085">
    <property type="term" value="F:guanyl-nucleotide exchange factor activity"/>
    <property type="evidence" value="ECO:0007669"/>
    <property type="project" value="TreeGrafter"/>
</dbReference>
<evidence type="ECO:0000313" key="4">
    <source>
        <dbReference type="Proteomes" id="UP000007635"/>
    </source>
</evidence>
<dbReference type="GO" id="GO:0005886">
    <property type="term" value="C:plasma membrane"/>
    <property type="evidence" value="ECO:0007669"/>
    <property type="project" value="TreeGrafter"/>
</dbReference>
<feature type="domain" description="Calponin-homology (CH)" evidence="2">
    <location>
        <begin position="2"/>
        <end position="124"/>
    </location>
</feature>
<reference evidence="3" key="2">
    <citation type="submission" date="2025-08" db="UniProtKB">
        <authorList>
            <consortium name="Ensembl"/>
        </authorList>
    </citation>
    <scope>IDENTIFICATION</scope>
</reference>
<dbReference type="SUPFAM" id="SSF47576">
    <property type="entry name" value="Calponin-homology domain, CH-domain"/>
    <property type="match status" value="1"/>
</dbReference>
<organism evidence="3 4">
    <name type="scientific">Gasterosteus aculeatus aculeatus</name>
    <name type="common">three-spined stickleback</name>
    <dbReference type="NCBI Taxonomy" id="481459"/>
    <lineage>
        <taxon>Eukaryota</taxon>
        <taxon>Metazoa</taxon>
        <taxon>Chordata</taxon>
        <taxon>Craniata</taxon>
        <taxon>Vertebrata</taxon>
        <taxon>Euteleostomi</taxon>
        <taxon>Actinopterygii</taxon>
        <taxon>Neopterygii</taxon>
        <taxon>Teleostei</taxon>
        <taxon>Neoteleostei</taxon>
        <taxon>Acanthomorphata</taxon>
        <taxon>Eupercaria</taxon>
        <taxon>Perciformes</taxon>
        <taxon>Cottioidei</taxon>
        <taxon>Gasterosteales</taxon>
        <taxon>Gasterosteidae</taxon>
        <taxon>Gasterosteus</taxon>
    </lineage>
</organism>
<dbReference type="AlphaFoldDB" id="A0AAQ4RLE6"/>
<name>A0AAQ4RLE6_GASAC</name>
<feature type="region of interest" description="Disordered" evidence="1">
    <location>
        <begin position="124"/>
        <end position="147"/>
    </location>
</feature>
<evidence type="ECO:0000313" key="3">
    <source>
        <dbReference type="Ensembl" id="ENSGACP00000063403.1"/>
    </source>
</evidence>
<sequence>MMEYWRQCALWLINCKVLPANHRVTWESAQVFDLAQTLRDGVLLCHLLNNLRPQSINLKEINLRPQMSQFLCLKNIRTFLVAWQSRDDEGGGLLSERRREALPVCPKAHRLLLPNVVCGAHGEAAGGGGAHQPGQQHLPGPPPKPRVHRVCRQHKVQQRREAHKDPDEGRLLLHRREQEVQEHIRADRVLQTPLVEGRF</sequence>
<dbReference type="GO" id="GO:0016477">
    <property type="term" value="P:cell migration"/>
    <property type="evidence" value="ECO:0007669"/>
    <property type="project" value="TreeGrafter"/>
</dbReference>
<dbReference type="GO" id="GO:0005737">
    <property type="term" value="C:cytoplasm"/>
    <property type="evidence" value="ECO:0007669"/>
    <property type="project" value="TreeGrafter"/>
</dbReference>
<dbReference type="Pfam" id="PF11971">
    <property type="entry name" value="CAMSAP_CH"/>
    <property type="match status" value="1"/>
</dbReference>
<evidence type="ECO:0000256" key="1">
    <source>
        <dbReference type="SAM" id="MobiDB-lite"/>
    </source>
</evidence>
<dbReference type="Gene3D" id="1.10.418.10">
    <property type="entry name" value="Calponin-like domain"/>
    <property type="match status" value="1"/>
</dbReference>
<dbReference type="PROSITE" id="PS50021">
    <property type="entry name" value="CH"/>
    <property type="match status" value="1"/>
</dbReference>
<reference evidence="3 4" key="1">
    <citation type="journal article" date="2021" name="G3 (Bethesda)">
        <title>Improved contiguity of the threespine stickleback genome using long-read sequencing.</title>
        <authorList>
            <person name="Nath S."/>
            <person name="Shaw D.E."/>
            <person name="White M.A."/>
        </authorList>
    </citation>
    <scope>NUCLEOTIDE SEQUENCE [LARGE SCALE GENOMIC DNA]</scope>
    <source>
        <strain evidence="3 4">Lake Benthic</strain>
    </source>
</reference>
<dbReference type="Proteomes" id="UP000007635">
    <property type="component" value="Chromosome XXI"/>
</dbReference>
<dbReference type="InterPro" id="IPR001715">
    <property type="entry name" value="CH_dom"/>
</dbReference>
<dbReference type="PANTHER" id="PTHR45818:SF1">
    <property type="entry name" value="GUANINE NUCLEOTIDE EXCHANGE FACTOR VAV3"/>
    <property type="match status" value="1"/>
</dbReference>
<dbReference type="GeneTree" id="ENSGT00940000155252"/>
<keyword evidence="4" id="KW-1185">Reference proteome</keyword>
<protein>
    <submittedName>
        <fullName evidence="3">Vav guanine nucleotide exchange factor 3</fullName>
    </submittedName>
</protein>
<reference evidence="3" key="3">
    <citation type="submission" date="2025-09" db="UniProtKB">
        <authorList>
            <consortium name="Ensembl"/>
        </authorList>
    </citation>
    <scope>IDENTIFICATION</scope>
</reference>
<proteinExistence type="predicted"/>
<dbReference type="Ensembl" id="ENSGACT00000059192.1">
    <property type="protein sequence ID" value="ENSGACP00000063403.1"/>
    <property type="gene ID" value="ENSGACG00000002060.2"/>
</dbReference>
<dbReference type="InterPro" id="IPR036872">
    <property type="entry name" value="CH_dom_sf"/>
</dbReference>
<dbReference type="InterPro" id="IPR022613">
    <property type="entry name" value="CH_CAMSAP_2"/>
</dbReference>
<dbReference type="PANTHER" id="PTHR45818">
    <property type="entry name" value="PROTEIN VAV"/>
    <property type="match status" value="1"/>
</dbReference>
<evidence type="ECO:0000259" key="2">
    <source>
        <dbReference type="PROSITE" id="PS50021"/>
    </source>
</evidence>